<evidence type="ECO:0000313" key="1">
    <source>
        <dbReference type="Proteomes" id="UP000694853"/>
    </source>
</evidence>
<name>A0A8B8K323_ABRPR</name>
<dbReference type="Proteomes" id="UP000694853">
    <property type="component" value="Unplaced"/>
</dbReference>
<protein>
    <submittedName>
        <fullName evidence="2">Uncharacterized protein LOC113851999</fullName>
    </submittedName>
</protein>
<accession>A0A8B8K323</accession>
<dbReference type="KEGG" id="aprc:113851999"/>
<gene>
    <name evidence="2" type="primary">LOC113851999</name>
</gene>
<dbReference type="GeneID" id="113851999"/>
<keyword evidence="1" id="KW-1185">Reference proteome</keyword>
<dbReference type="OrthoDB" id="1435896at2759"/>
<proteinExistence type="predicted"/>
<evidence type="ECO:0000313" key="2">
    <source>
        <dbReference type="RefSeq" id="XP_027338061.1"/>
    </source>
</evidence>
<reference evidence="2" key="2">
    <citation type="submission" date="2025-08" db="UniProtKB">
        <authorList>
            <consortium name="RefSeq"/>
        </authorList>
    </citation>
    <scope>IDENTIFICATION</scope>
    <source>
        <tissue evidence="2">Young leaves</tissue>
    </source>
</reference>
<dbReference type="Pfam" id="PF08284">
    <property type="entry name" value="RVP_2"/>
    <property type="match status" value="1"/>
</dbReference>
<organism evidence="1 2">
    <name type="scientific">Abrus precatorius</name>
    <name type="common">Indian licorice</name>
    <name type="synonym">Glycine abrus</name>
    <dbReference type="NCBI Taxonomy" id="3816"/>
    <lineage>
        <taxon>Eukaryota</taxon>
        <taxon>Viridiplantae</taxon>
        <taxon>Streptophyta</taxon>
        <taxon>Embryophyta</taxon>
        <taxon>Tracheophyta</taxon>
        <taxon>Spermatophyta</taxon>
        <taxon>Magnoliopsida</taxon>
        <taxon>eudicotyledons</taxon>
        <taxon>Gunneridae</taxon>
        <taxon>Pentapetalae</taxon>
        <taxon>rosids</taxon>
        <taxon>fabids</taxon>
        <taxon>Fabales</taxon>
        <taxon>Fabaceae</taxon>
        <taxon>Papilionoideae</taxon>
        <taxon>50 kb inversion clade</taxon>
        <taxon>NPAAA clade</taxon>
        <taxon>indigoferoid/millettioid clade</taxon>
        <taxon>Abreae</taxon>
        <taxon>Abrus</taxon>
    </lineage>
</organism>
<reference evidence="1" key="1">
    <citation type="journal article" date="2019" name="Toxins">
        <title>Detection of Abrin-Like and Prepropulchellin-Like Toxin Genes and Transcripts Using Whole Genome Sequencing and Full-Length Transcript Sequencing of Abrus precatorius.</title>
        <authorList>
            <person name="Hovde B.T."/>
            <person name="Daligault H.E."/>
            <person name="Hanschen E.R."/>
            <person name="Kunde Y.A."/>
            <person name="Johnson M.B."/>
            <person name="Starkenburg S.R."/>
            <person name="Johnson S.L."/>
        </authorList>
    </citation>
    <scope>NUCLEOTIDE SEQUENCE [LARGE SCALE GENOMIC DNA]</scope>
</reference>
<sequence>MVKDCLQSRITCSNCGKLRHAANVCWAAKRGDSTSTAQRPELRGSTGQKSSIPGRVFAISGAEASQLLNVLFYSGATYSFVSVDCVKSLNLYITELLCNVVVTTPTSNLVMMSWYAPLSSSALPGSLSCWPTKHLPATPAARQACEALVILIVLYVEASMVSS</sequence>
<dbReference type="AlphaFoldDB" id="A0A8B8K323"/>
<dbReference type="RefSeq" id="XP_027338061.1">
    <property type="nucleotide sequence ID" value="XM_027482260.1"/>
</dbReference>